<organism evidence="1 2">
    <name type="scientific">Mycobacterium phage SWU1</name>
    <dbReference type="NCBI Taxonomy" id="1175504"/>
    <lineage>
        <taxon>Viruses</taxon>
        <taxon>Duplodnaviria</taxon>
        <taxon>Heunggongvirae</taxon>
        <taxon>Uroviricota</taxon>
        <taxon>Caudoviricetes</taxon>
        <taxon>Fromanvirus</taxon>
        <taxon>Fromanvirus SWU1</taxon>
    </lineage>
</organism>
<dbReference type="InterPro" id="IPR057897">
    <property type="entry name" value="Gp73"/>
</dbReference>
<dbReference type="Proteomes" id="UP000002876">
    <property type="component" value="Segment"/>
</dbReference>
<dbReference type="KEGG" id="vg:12978830"/>
<dbReference type="SMR" id="I1V1L0"/>
<accession>I1V1L0</accession>
<dbReference type="Pfam" id="PF25718">
    <property type="entry name" value="Mycobacteriophage_73"/>
    <property type="match status" value="1"/>
</dbReference>
<sequence>MKITVWSLTVEYEDVLETYVFATEDEAIKDLRKWFRADHDQWKTWHDEPAPFEQDELDDLTDSDFQSLLNDYDVTNEIKPHELEV</sequence>
<keyword evidence="2" id="KW-1185">Reference proteome</keyword>
<proteinExistence type="predicted"/>
<protein>
    <submittedName>
        <fullName evidence="1">Uncharacterized protein</fullName>
    </submittedName>
</protein>
<dbReference type="EMBL" id="JF946695">
    <property type="protein sequence ID" value="AFI24988.1"/>
    <property type="molecule type" value="Genomic_DNA"/>
</dbReference>
<name>I1V1L0_9CAUD</name>
<reference evidence="1 2" key="1">
    <citation type="journal article" date="2012" name="J. Virol.">
        <title>Biology of a Novel Mycobacteriophage, SWU1, Isolated from Chinese Soil as Revealed by Genomic Characteristics.</title>
        <authorList>
            <person name="Fan X."/>
            <person name="Teng T."/>
            <person name="Wang H."/>
            <person name="Xie J."/>
        </authorList>
    </citation>
    <scope>NUCLEOTIDE SEQUENCE [LARGE SCALE GENOMIC DNA]</scope>
</reference>
<dbReference type="RefSeq" id="YP_006382998.1">
    <property type="nucleotide sequence ID" value="NC_017973.1"/>
</dbReference>
<evidence type="ECO:0000313" key="2">
    <source>
        <dbReference type="Proteomes" id="UP000002876"/>
    </source>
</evidence>
<dbReference type="OrthoDB" id="19675at10239"/>
<evidence type="ECO:0000313" key="1">
    <source>
        <dbReference type="EMBL" id="AFI24988.1"/>
    </source>
</evidence>
<dbReference type="GeneID" id="12978830"/>